<organism evidence="3">
    <name type="scientific">Bradyrhizobium barranii subsp. barranii</name>
    <dbReference type="NCBI Taxonomy" id="2823807"/>
    <lineage>
        <taxon>Bacteria</taxon>
        <taxon>Pseudomonadati</taxon>
        <taxon>Pseudomonadota</taxon>
        <taxon>Alphaproteobacteria</taxon>
        <taxon>Hyphomicrobiales</taxon>
        <taxon>Nitrobacteraceae</taxon>
        <taxon>Bradyrhizobium</taxon>
        <taxon>Bradyrhizobium barranii</taxon>
    </lineage>
</organism>
<evidence type="ECO:0000259" key="2">
    <source>
        <dbReference type="Pfam" id="PF01738"/>
    </source>
</evidence>
<gene>
    <name evidence="4" type="ORF">G6321_00045950</name>
    <name evidence="3" type="ORF">G6321_22435</name>
</gene>
<dbReference type="RefSeq" id="WP_166348589.1">
    <property type="nucleotide sequence ID" value="NZ_CP088280.1"/>
</dbReference>
<dbReference type="InterPro" id="IPR029058">
    <property type="entry name" value="AB_hydrolase_fold"/>
</dbReference>
<dbReference type="InterPro" id="IPR002925">
    <property type="entry name" value="Dienelactn_hydro"/>
</dbReference>
<proteinExistence type="predicted"/>
<dbReference type="AlphaFoldDB" id="A0A7Z0TMC6"/>
<keyword evidence="1 3" id="KW-0378">Hydrolase</keyword>
<reference evidence="4 5" key="1">
    <citation type="journal article" date="2017" name="Syst. Appl. Microbiol.">
        <title>Soybeans inoculated with root zone soils of Canadian native legumes harbour diverse and novel Bradyrhizobium spp. that possess agricultural potential.</title>
        <authorList>
            <person name="Bromfield E.S.P."/>
            <person name="Cloutier S."/>
            <person name="Tambong J.T."/>
            <person name="Tran Thi T.V."/>
        </authorList>
    </citation>
    <scope>NUCLEOTIDE SEQUENCE [LARGE SCALE GENOMIC DNA]</scope>
    <source>
        <strain evidence="4 5">323S2</strain>
    </source>
</reference>
<accession>A0A7Z0TMC6</accession>
<dbReference type="Gene3D" id="3.40.50.1820">
    <property type="entry name" value="alpha/beta hydrolase"/>
    <property type="match status" value="1"/>
</dbReference>
<feature type="domain" description="Dienelactone hydrolase" evidence="2">
    <location>
        <begin position="17"/>
        <end position="210"/>
    </location>
</feature>
<dbReference type="Pfam" id="PF01738">
    <property type="entry name" value="DLH"/>
    <property type="match status" value="1"/>
</dbReference>
<dbReference type="GO" id="GO:0052689">
    <property type="term" value="F:carboxylic ester hydrolase activity"/>
    <property type="evidence" value="ECO:0007669"/>
    <property type="project" value="UniProtKB-ARBA"/>
</dbReference>
<evidence type="ECO:0000256" key="1">
    <source>
        <dbReference type="ARBA" id="ARBA00022801"/>
    </source>
</evidence>
<dbReference type="SUPFAM" id="SSF53474">
    <property type="entry name" value="alpha/beta-Hydrolases"/>
    <property type="match status" value="1"/>
</dbReference>
<sequence>MNFYTNVGSGVSTVKLAANLYMPKSERKVAAMIIISSSSGVLDNIEGYYARSFVESGIAALVVDSFKPRRVSRTSSDQSLVTSWAMENDAFAALLVLKKDSRIDPDRIGVIGVSKGGTAAQNSAFTLRRGGRHTGTLAFALHVAIVPDCVTQQFRNAATTGAPLLYMLAELDDLTPSKPCLEYADRIRGSGNKNVEIKVYAGQHHGWEVIGPVIAAKDTENYSACAAMIDDNGDYTIKANNRSVGRWQAGAWMKQNCVTRGAHVGGGTQKQKQLATNDLIAFLKRNGF</sequence>
<evidence type="ECO:0000313" key="5">
    <source>
        <dbReference type="Proteomes" id="UP000564836"/>
    </source>
</evidence>
<reference evidence="4 5" key="3">
    <citation type="journal article" date="2022" name="Int. J. Syst. Evol. Microbiol.">
        <title>Strains of Bradyrhizobium barranii sp. nov. associated with legumes native to Canada are symbionts of soybeans and belong to different subspecies (subsp. barranii subsp. nov. and subsp. apii subsp. nov.) and symbiovars (sv. glycinearum and sv. septentrionale).</title>
        <authorList>
            <person name="Bromfield E.S.P."/>
            <person name="Cloutier S."/>
            <person name="Wasai-Hara S."/>
            <person name="Minamisawa K."/>
        </authorList>
    </citation>
    <scope>NUCLEOTIDE SEQUENCE [LARGE SCALE GENOMIC DNA]</scope>
    <source>
        <strain evidence="4 5">323S2</strain>
    </source>
</reference>
<dbReference type="EMBL" id="CP088280">
    <property type="protein sequence ID" value="UGX92899.1"/>
    <property type="molecule type" value="Genomic_DNA"/>
</dbReference>
<evidence type="ECO:0000313" key="3">
    <source>
        <dbReference type="EMBL" id="NYY91098.1"/>
    </source>
</evidence>
<reference evidence="3" key="2">
    <citation type="submission" date="2020-06" db="EMBL/GenBank/DDBJ databases">
        <title>Whole Genome Sequence of Bradyrhizobium sp. Strain 323S2.</title>
        <authorList>
            <person name="Bromfield E.S.P."/>
        </authorList>
    </citation>
    <scope>NUCLEOTIDE SEQUENCE [LARGE SCALE GENOMIC DNA]</scope>
    <source>
        <strain evidence="3">323S2</strain>
    </source>
</reference>
<evidence type="ECO:0000313" key="4">
    <source>
        <dbReference type="EMBL" id="UGX92899.1"/>
    </source>
</evidence>
<name>A0A7Z0TMC6_9BRAD</name>
<dbReference type="PANTHER" id="PTHR22946">
    <property type="entry name" value="DIENELACTONE HYDROLASE DOMAIN-CONTAINING PROTEIN-RELATED"/>
    <property type="match status" value="1"/>
</dbReference>
<dbReference type="InterPro" id="IPR050261">
    <property type="entry name" value="FrsA_esterase"/>
</dbReference>
<protein>
    <submittedName>
        <fullName evidence="3">Dienelactone hydrolase family protein</fullName>
    </submittedName>
</protein>
<dbReference type="EMBL" id="JACBFH010000001">
    <property type="protein sequence ID" value="NYY91098.1"/>
    <property type="molecule type" value="Genomic_DNA"/>
</dbReference>
<dbReference type="PANTHER" id="PTHR22946:SF9">
    <property type="entry name" value="POLYKETIDE TRANSFERASE AF380"/>
    <property type="match status" value="1"/>
</dbReference>
<dbReference type="Proteomes" id="UP000564836">
    <property type="component" value="Chromosome"/>
</dbReference>